<evidence type="ECO:0000313" key="2">
    <source>
        <dbReference type="EMBL" id="GAA2136210.1"/>
    </source>
</evidence>
<keyword evidence="1" id="KW-0732">Signal</keyword>
<organism evidence="2 3">
    <name type="scientific">Nocardioides koreensis</name>
    <dbReference type="NCBI Taxonomy" id="433651"/>
    <lineage>
        <taxon>Bacteria</taxon>
        <taxon>Bacillati</taxon>
        <taxon>Actinomycetota</taxon>
        <taxon>Actinomycetes</taxon>
        <taxon>Propionibacteriales</taxon>
        <taxon>Nocardioidaceae</taxon>
        <taxon>Nocardioides</taxon>
    </lineage>
</organism>
<keyword evidence="3" id="KW-1185">Reference proteome</keyword>
<dbReference type="RefSeq" id="WP_344146302.1">
    <property type="nucleotide sequence ID" value="NZ_BAAAQR010000001.1"/>
</dbReference>
<feature type="chain" id="PRO_5045040918" evidence="1">
    <location>
        <begin position="21"/>
        <end position="360"/>
    </location>
</feature>
<dbReference type="EMBL" id="BAAAQR010000001">
    <property type="protein sequence ID" value="GAA2136210.1"/>
    <property type="molecule type" value="Genomic_DNA"/>
</dbReference>
<gene>
    <name evidence="2" type="ORF">GCM10009844_02290</name>
</gene>
<feature type="signal peptide" evidence="1">
    <location>
        <begin position="1"/>
        <end position="20"/>
    </location>
</feature>
<evidence type="ECO:0000256" key="1">
    <source>
        <dbReference type="SAM" id="SignalP"/>
    </source>
</evidence>
<proteinExistence type="predicted"/>
<dbReference type="PROSITE" id="PS51257">
    <property type="entry name" value="PROKAR_LIPOPROTEIN"/>
    <property type="match status" value="1"/>
</dbReference>
<comment type="caution">
    <text evidence="2">The sequence shown here is derived from an EMBL/GenBank/DDBJ whole genome shotgun (WGS) entry which is preliminary data.</text>
</comment>
<protein>
    <submittedName>
        <fullName evidence="2">Uncharacterized protein</fullName>
    </submittedName>
</protein>
<reference evidence="2 3" key="1">
    <citation type="journal article" date="2019" name="Int. J. Syst. Evol. Microbiol.">
        <title>The Global Catalogue of Microorganisms (GCM) 10K type strain sequencing project: providing services to taxonomists for standard genome sequencing and annotation.</title>
        <authorList>
            <consortium name="The Broad Institute Genomics Platform"/>
            <consortium name="The Broad Institute Genome Sequencing Center for Infectious Disease"/>
            <person name="Wu L."/>
            <person name="Ma J."/>
        </authorList>
    </citation>
    <scope>NUCLEOTIDE SEQUENCE [LARGE SCALE GENOMIC DNA]</scope>
    <source>
        <strain evidence="2 3">JCM 16022</strain>
    </source>
</reference>
<dbReference type="Proteomes" id="UP001501771">
    <property type="component" value="Unassembled WGS sequence"/>
</dbReference>
<name>A0ABN2Z3H5_9ACTN</name>
<sequence>MRGRLAISGLALLAAAAATAACATDHGGAEAAGPPPVVRADDAVRPQEGRDYRLVRTLRDRDARSASGVIESGEVLLTRYTKSYDVEHALLDPRSGRRTRLPDLGGSADVLSATSSTVWFVRPAPGPLRDLVRLDRSTGHRRHFTLPEVPRARHYTVLGLDADTAWFKTGPGYDHDSPDDVWSVRFGRPGSLEHQGRFSTPTLAGGVLAYAVRRTDGGPDSVALREVATGDTVTVALPGGCSVGSRWETILGNGDRVAVDSHCGDHSPTFVVDREDGVVADLRVESDEGVMQVSDRTVSFYWYSYDLATGRLFDVSGRSSLAGTPPAAGPGDRPLMIWPRGNDRHGDPTTVLVVRLADPS</sequence>
<accession>A0ABN2Z3H5</accession>
<evidence type="ECO:0000313" key="3">
    <source>
        <dbReference type="Proteomes" id="UP001501771"/>
    </source>
</evidence>